<evidence type="ECO:0000313" key="3">
    <source>
        <dbReference type="EMBL" id="KAG1369781.1"/>
    </source>
</evidence>
<organism evidence="3 4">
    <name type="scientific">Cocos nucifera</name>
    <name type="common">Coconut palm</name>
    <dbReference type="NCBI Taxonomy" id="13894"/>
    <lineage>
        <taxon>Eukaryota</taxon>
        <taxon>Viridiplantae</taxon>
        <taxon>Streptophyta</taxon>
        <taxon>Embryophyta</taxon>
        <taxon>Tracheophyta</taxon>
        <taxon>Spermatophyta</taxon>
        <taxon>Magnoliopsida</taxon>
        <taxon>Liliopsida</taxon>
        <taxon>Arecaceae</taxon>
        <taxon>Arecoideae</taxon>
        <taxon>Cocoseae</taxon>
        <taxon>Attaleinae</taxon>
        <taxon>Cocos</taxon>
    </lineage>
</organism>
<keyword evidence="1" id="KW-0175">Coiled coil</keyword>
<evidence type="ECO:0000256" key="1">
    <source>
        <dbReference type="SAM" id="Coils"/>
    </source>
</evidence>
<reference evidence="3" key="2">
    <citation type="submission" date="2019-07" db="EMBL/GenBank/DDBJ databases">
        <authorList>
            <person name="Yang Y."/>
            <person name="Bocs S."/>
            <person name="Baudouin L."/>
        </authorList>
    </citation>
    <scope>NUCLEOTIDE SEQUENCE</scope>
    <source>
        <tissue evidence="3">Spear leaf of Hainan Tall coconut</tissue>
    </source>
</reference>
<dbReference type="EMBL" id="CM017886">
    <property type="protein sequence ID" value="KAG1369781.1"/>
    <property type="molecule type" value="Genomic_DNA"/>
</dbReference>
<dbReference type="Proteomes" id="UP000797356">
    <property type="component" value="Chromosome 15"/>
</dbReference>
<gene>
    <name evidence="3" type="ORF">COCNU_15G001470</name>
</gene>
<comment type="caution">
    <text evidence="3">The sequence shown here is derived from an EMBL/GenBank/DDBJ whole genome shotgun (WGS) entry which is preliminary data.</text>
</comment>
<feature type="coiled-coil region" evidence="1">
    <location>
        <begin position="12"/>
        <end position="61"/>
    </location>
</feature>
<accession>A0A8K0IX97</accession>
<reference evidence="3" key="1">
    <citation type="journal article" date="2017" name="Gigascience">
        <title>The genome draft of coconut (Cocos nucifera).</title>
        <authorList>
            <person name="Xiao Y."/>
            <person name="Xu P."/>
            <person name="Fan H."/>
            <person name="Baudouin L."/>
            <person name="Xia W."/>
            <person name="Bocs S."/>
            <person name="Xu J."/>
            <person name="Li Q."/>
            <person name="Guo A."/>
            <person name="Zhou L."/>
            <person name="Li J."/>
            <person name="Wu Y."/>
            <person name="Ma Z."/>
            <person name="Armero A."/>
            <person name="Issali A.E."/>
            <person name="Liu N."/>
            <person name="Peng M."/>
            <person name="Yang Y."/>
        </authorList>
    </citation>
    <scope>NUCLEOTIDE SEQUENCE</scope>
    <source>
        <tissue evidence="3">Spear leaf of Hainan Tall coconut</tissue>
    </source>
</reference>
<evidence type="ECO:0000313" key="4">
    <source>
        <dbReference type="Proteomes" id="UP000797356"/>
    </source>
</evidence>
<evidence type="ECO:0000256" key="2">
    <source>
        <dbReference type="SAM" id="MobiDB-lite"/>
    </source>
</evidence>
<keyword evidence="4" id="KW-1185">Reference proteome</keyword>
<proteinExistence type="predicted"/>
<name>A0A8K0IX97_COCNU</name>
<feature type="region of interest" description="Disordered" evidence="2">
    <location>
        <begin position="146"/>
        <end position="171"/>
    </location>
</feature>
<sequence>MHEAQHISKEAEEKANRRADDVELSKLKVEEELKKEVKRLKSELLKTRSNFEARLDAEKKKHGEELEASKIATIEAFKSSSELRDIKLEFGSLSHLQRIEDLKAKVKKVLSDFDLGLLKLDDEEVSKGGDSEIRIENLFSLAHEDQMPEDAASAPSSAMIVLSDHAEVGES</sequence>
<protein>
    <submittedName>
        <fullName evidence="3">Uncharacterized protein</fullName>
    </submittedName>
</protein>
<dbReference type="AlphaFoldDB" id="A0A8K0IX97"/>